<keyword evidence="9" id="KW-0472">Membrane</keyword>
<dbReference type="InterPro" id="IPR006260">
    <property type="entry name" value="TonB/TolA_C"/>
</dbReference>
<dbReference type="EMBL" id="AGEK01000031">
    <property type="protein sequence ID" value="EHO68809.1"/>
    <property type="molecule type" value="Genomic_DNA"/>
</dbReference>
<comment type="caution">
    <text evidence="12">The sequence shown here is derived from an EMBL/GenBank/DDBJ whole genome shotgun (WGS) entry which is preliminary data.</text>
</comment>
<protein>
    <submittedName>
        <fullName evidence="12">TonB family domain-containing protein</fullName>
    </submittedName>
</protein>
<dbReference type="PATRIC" id="fig|999422.3.peg.1935"/>
<evidence type="ECO:0000259" key="11">
    <source>
        <dbReference type="PROSITE" id="PS52015"/>
    </source>
</evidence>
<evidence type="ECO:0000256" key="9">
    <source>
        <dbReference type="ARBA" id="ARBA00023136"/>
    </source>
</evidence>
<dbReference type="PROSITE" id="PS52015">
    <property type="entry name" value="TONB_CTD"/>
    <property type="match status" value="1"/>
</dbReference>
<sequence>MKTLLTMLLMTLCFTTAEAETQGKGKVYDIVDVMPSFPGGMQEMMNFLLTNVQYPKKAEKKGIEGRCIVRFIVEKNGSISNVKVVRSVHPLLDAEAVRVVNSMPKWTPGKRDGKPVRVKFNIPVQFKLK</sequence>
<dbReference type="GO" id="GO:0015891">
    <property type="term" value="P:siderophore transport"/>
    <property type="evidence" value="ECO:0007669"/>
    <property type="project" value="InterPro"/>
</dbReference>
<dbReference type="PANTHER" id="PTHR33446:SF2">
    <property type="entry name" value="PROTEIN TONB"/>
    <property type="match status" value="1"/>
</dbReference>
<evidence type="ECO:0000256" key="8">
    <source>
        <dbReference type="ARBA" id="ARBA00022989"/>
    </source>
</evidence>
<dbReference type="GO" id="GO:0015031">
    <property type="term" value="P:protein transport"/>
    <property type="evidence" value="ECO:0007669"/>
    <property type="project" value="UniProtKB-KW"/>
</dbReference>
<keyword evidence="6" id="KW-0812">Transmembrane</keyword>
<proteinExistence type="inferred from homology"/>
<accession>H1HNU6</accession>
<dbReference type="PANTHER" id="PTHR33446">
    <property type="entry name" value="PROTEIN TONB-RELATED"/>
    <property type="match status" value="1"/>
</dbReference>
<evidence type="ECO:0000256" key="7">
    <source>
        <dbReference type="ARBA" id="ARBA00022927"/>
    </source>
</evidence>
<dbReference type="Pfam" id="PF03544">
    <property type="entry name" value="TonB_C"/>
    <property type="match status" value="1"/>
</dbReference>
<dbReference type="InterPro" id="IPR037682">
    <property type="entry name" value="TonB_C"/>
</dbReference>
<reference evidence="12 13" key="1">
    <citation type="submission" date="2011-12" db="EMBL/GenBank/DDBJ databases">
        <title>The Genome Sequence of Prevotella maculosa OT 289.</title>
        <authorList>
            <consortium name="The Broad Institute Genome Sequencing Platform"/>
            <person name="Earl A."/>
            <person name="Ward D."/>
            <person name="Feldgarden M."/>
            <person name="Gevers D."/>
            <person name="Izard J."/>
            <person name="Blanton J.M."/>
            <person name="Mathney J."/>
            <person name="Tanner A.C."/>
            <person name="Dewhirst F.E."/>
            <person name="Young S.K."/>
            <person name="Zeng Q."/>
            <person name="Gargeya S."/>
            <person name="Fitzgerald M."/>
            <person name="Haas B."/>
            <person name="Abouelleil A."/>
            <person name="Alvarado L."/>
            <person name="Arachchi H.M."/>
            <person name="Berlin A."/>
            <person name="Chapman S.B."/>
            <person name="Gearin G."/>
            <person name="Goldberg J."/>
            <person name="Griggs A."/>
            <person name="Gujja S."/>
            <person name="Hansen M."/>
            <person name="Heiman D."/>
            <person name="Howarth C."/>
            <person name="Larimer J."/>
            <person name="Lui A."/>
            <person name="MacDonald P.J.P."/>
            <person name="McCowen C."/>
            <person name="Montmayeur A."/>
            <person name="Murphy C."/>
            <person name="Neiman D."/>
            <person name="Pearson M."/>
            <person name="Priest M."/>
            <person name="Roberts A."/>
            <person name="Saif S."/>
            <person name="Shea T."/>
            <person name="Sisk P."/>
            <person name="Stolte C."/>
            <person name="Sykes S."/>
            <person name="Wortman J."/>
            <person name="Nusbaum C."/>
            <person name="Birren B."/>
        </authorList>
    </citation>
    <scope>NUCLEOTIDE SEQUENCE [LARGE SCALE GENOMIC DNA]</scope>
    <source>
        <strain evidence="12 13">OT 289</strain>
    </source>
</reference>
<feature type="chain" id="PRO_5003550583" evidence="10">
    <location>
        <begin position="20"/>
        <end position="129"/>
    </location>
</feature>
<evidence type="ECO:0000256" key="3">
    <source>
        <dbReference type="ARBA" id="ARBA00022448"/>
    </source>
</evidence>
<dbReference type="SUPFAM" id="SSF74653">
    <property type="entry name" value="TolA/TonB C-terminal domain"/>
    <property type="match status" value="1"/>
</dbReference>
<dbReference type="GO" id="GO:0055085">
    <property type="term" value="P:transmembrane transport"/>
    <property type="evidence" value="ECO:0007669"/>
    <property type="project" value="InterPro"/>
</dbReference>
<keyword evidence="13" id="KW-1185">Reference proteome</keyword>
<keyword evidence="7" id="KW-0653">Protein transport</keyword>
<evidence type="ECO:0000313" key="13">
    <source>
        <dbReference type="Proteomes" id="UP000003167"/>
    </source>
</evidence>
<keyword evidence="4" id="KW-1003">Cell membrane</keyword>
<keyword evidence="10" id="KW-0732">Signal</keyword>
<evidence type="ECO:0000256" key="6">
    <source>
        <dbReference type="ARBA" id="ARBA00022692"/>
    </source>
</evidence>
<feature type="domain" description="TonB C-terminal" evidence="11">
    <location>
        <begin position="39"/>
        <end position="129"/>
    </location>
</feature>
<dbReference type="GO" id="GO:0030288">
    <property type="term" value="C:outer membrane-bounded periplasmic space"/>
    <property type="evidence" value="ECO:0007669"/>
    <property type="project" value="InterPro"/>
</dbReference>
<dbReference type="InterPro" id="IPR003538">
    <property type="entry name" value="TonB"/>
</dbReference>
<evidence type="ECO:0000256" key="10">
    <source>
        <dbReference type="SAM" id="SignalP"/>
    </source>
</evidence>
<evidence type="ECO:0000313" key="12">
    <source>
        <dbReference type="EMBL" id="EHO68809.1"/>
    </source>
</evidence>
<feature type="signal peptide" evidence="10">
    <location>
        <begin position="1"/>
        <end position="19"/>
    </location>
</feature>
<dbReference type="GO" id="GO:0031992">
    <property type="term" value="F:energy transducer activity"/>
    <property type="evidence" value="ECO:0007669"/>
    <property type="project" value="InterPro"/>
</dbReference>
<dbReference type="Proteomes" id="UP000003167">
    <property type="component" value="Unassembled WGS sequence"/>
</dbReference>
<comment type="similarity">
    <text evidence="2">Belongs to the TonB family.</text>
</comment>
<dbReference type="InterPro" id="IPR051045">
    <property type="entry name" value="TonB-dependent_transducer"/>
</dbReference>
<evidence type="ECO:0000256" key="2">
    <source>
        <dbReference type="ARBA" id="ARBA00006555"/>
    </source>
</evidence>
<organism evidence="12 13">
    <name type="scientific">Segatella maculosa OT 289</name>
    <dbReference type="NCBI Taxonomy" id="999422"/>
    <lineage>
        <taxon>Bacteria</taxon>
        <taxon>Pseudomonadati</taxon>
        <taxon>Bacteroidota</taxon>
        <taxon>Bacteroidia</taxon>
        <taxon>Bacteroidales</taxon>
        <taxon>Prevotellaceae</taxon>
        <taxon>Segatella</taxon>
    </lineage>
</organism>
<evidence type="ECO:0000256" key="1">
    <source>
        <dbReference type="ARBA" id="ARBA00004383"/>
    </source>
</evidence>
<dbReference type="PRINTS" id="PR01374">
    <property type="entry name" value="TONBPROTEIN"/>
</dbReference>
<dbReference type="HOGENOM" id="CLU_065795_3_2_10"/>
<keyword evidence="8" id="KW-1133">Transmembrane helix</keyword>
<keyword evidence="3" id="KW-0813">Transport</keyword>
<dbReference type="FunFam" id="3.30.1150.10:FF:000002">
    <property type="entry name" value="Energy transducer TonB"/>
    <property type="match status" value="1"/>
</dbReference>
<evidence type="ECO:0000256" key="5">
    <source>
        <dbReference type="ARBA" id="ARBA00022519"/>
    </source>
</evidence>
<keyword evidence="5" id="KW-0997">Cell inner membrane</keyword>
<dbReference type="NCBIfam" id="TIGR01352">
    <property type="entry name" value="tonB_Cterm"/>
    <property type="match status" value="1"/>
</dbReference>
<dbReference type="GO" id="GO:0098797">
    <property type="term" value="C:plasma membrane protein complex"/>
    <property type="evidence" value="ECO:0007669"/>
    <property type="project" value="TreeGrafter"/>
</dbReference>
<gene>
    <name evidence="12" type="ORF">HMPREF9944_01840</name>
</gene>
<dbReference type="STRING" id="999422.HMPREF9944_01840"/>
<comment type="subcellular location">
    <subcellularLocation>
        <location evidence="1">Cell inner membrane</location>
        <topology evidence="1">Single-pass membrane protein</topology>
        <orientation evidence="1">Periplasmic side</orientation>
    </subcellularLocation>
</comment>
<name>H1HNU6_9BACT</name>
<dbReference type="AlphaFoldDB" id="H1HNU6"/>
<evidence type="ECO:0000256" key="4">
    <source>
        <dbReference type="ARBA" id="ARBA00022475"/>
    </source>
</evidence>
<dbReference type="Gene3D" id="3.30.1150.10">
    <property type="match status" value="1"/>
</dbReference>